<geneLocation type="plasmid" evidence="1">
    <name>pVir-SCNJ1</name>
</geneLocation>
<name>A0A5Q2DQW1_KLEPN</name>
<reference evidence="1" key="1">
    <citation type="submission" date="2019-03" db="EMBL/GenBank/DDBJ databases">
        <authorList>
            <person name="Zhang L."/>
            <person name="Li Y."/>
            <person name="Yuan Y."/>
        </authorList>
    </citation>
    <scope>NUCLEOTIDE SEQUENCE</scope>
    <source>
        <strain evidence="1">SCNJ1</strain>
        <plasmid evidence="1">pVir-SCNJ1</plasmid>
    </source>
</reference>
<protein>
    <submittedName>
        <fullName evidence="1">Uncharacterized protein</fullName>
    </submittedName>
</protein>
<dbReference type="AlphaFoldDB" id="A0A5Q2DQW1"/>
<sequence>MARHSRLCLAGTTGVYWMRQPTHRVGAEGNGLLYAMFG</sequence>
<proteinExistence type="predicted"/>
<dbReference type="EMBL" id="MK715436">
    <property type="protein sequence ID" value="QGF03296.1"/>
    <property type="molecule type" value="Genomic_DNA"/>
</dbReference>
<gene>
    <name evidence="1" type="ORF">pVir-SCNJ1-51</name>
</gene>
<organism evidence="1">
    <name type="scientific">Klebsiella pneumoniae subsp. pneumoniae</name>
    <dbReference type="NCBI Taxonomy" id="72407"/>
    <lineage>
        <taxon>Bacteria</taxon>
        <taxon>Pseudomonadati</taxon>
        <taxon>Pseudomonadota</taxon>
        <taxon>Gammaproteobacteria</taxon>
        <taxon>Enterobacterales</taxon>
        <taxon>Enterobacteriaceae</taxon>
        <taxon>Klebsiella/Raoultella group</taxon>
        <taxon>Klebsiella</taxon>
        <taxon>Klebsiella pneumoniae complex</taxon>
    </lineage>
</organism>
<keyword evidence="1" id="KW-0614">Plasmid</keyword>
<evidence type="ECO:0000313" key="1">
    <source>
        <dbReference type="EMBL" id="QGF03296.1"/>
    </source>
</evidence>
<accession>A0A5Q2DQW1</accession>